<comment type="similarity">
    <text evidence="9">Belongs to the TrpF family.</text>
</comment>
<dbReference type="STRING" id="1121321.SAMN04488530_11253"/>
<keyword evidence="12" id="KW-1185">Reference proteome</keyword>
<reference evidence="12" key="1">
    <citation type="submission" date="2016-11" db="EMBL/GenBank/DDBJ databases">
        <authorList>
            <person name="Varghese N."/>
            <person name="Submissions S."/>
        </authorList>
    </citation>
    <scope>NUCLEOTIDE SEQUENCE [LARGE SCALE GENOMIC DNA]</scope>
    <source>
        <strain evidence="12">DSM 2635</strain>
    </source>
</reference>
<sequence length="211" mass="23670">MKIKICGIRRHQDIEYVNEFLPDYIGFIFAKSKRQITSAECLVLKKELDPSIKTVGVFVNESLEKVISTTLVANLDVIQLHGDETREYILDLKNILKNSTSLKDTLVWKAIRVKGEKDIISGDKLPVDCLLLDSFSKQSYGGTGKTIDLDIIKSSTIKNQFFLAGGLNIDNILNTLSEVSPYGVDISSGVETDGFKDRNKIEKIINCIRRK</sequence>
<name>A0A1M5P146_9FIRM</name>
<evidence type="ECO:0000256" key="2">
    <source>
        <dbReference type="ARBA" id="ARBA00004664"/>
    </source>
</evidence>
<feature type="domain" description="N-(5'phosphoribosyl) anthranilate isomerase (PRAI)" evidence="10">
    <location>
        <begin position="3"/>
        <end position="206"/>
    </location>
</feature>
<dbReference type="AlphaFoldDB" id="A0A1M5P146"/>
<gene>
    <name evidence="9" type="primary">trpF</name>
    <name evidence="11" type="ORF">SAMN04488530_11253</name>
</gene>
<dbReference type="EC" id="5.3.1.24" evidence="3 9"/>
<dbReference type="InterPro" id="IPR013785">
    <property type="entry name" value="Aldolase_TIM"/>
</dbReference>
<protein>
    <recommendedName>
        <fullName evidence="4 9">N-(5'-phosphoribosyl)anthranilate isomerase</fullName>
        <shortName evidence="9">PRAI</shortName>
        <ecNumber evidence="3 9">5.3.1.24</ecNumber>
    </recommendedName>
</protein>
<keyword evidence="8 9" id="KW-0413">Isomerase</keyword>
<dbReference type="EMBL" id="FQWX01000012">
    <property type="protein sequence ID" value="SHG95427.1"/>
    <property type="molecule type" value="Genomic_DNA"/>
</dbReference>
<dbReference type="PANTHER" id="PTHR42894:SF1">
    <property type="entry name" value="N-(5'-PHOSPHORIBOSYL)ANTHRANILATE ISOMERASE"/>
    <property type="match status" value="1"/>
</dbReference>
<dbReference type="Proteomes" id="UP000243255">
    <property type="component" value="Unassembled WGS sequence"/>
</dbReference>
<dbReference type="UniPathway" id="UPA00035">
    <property type="reaction ID" value="UER00042"/>
</dbReference>
<dbReference type="OrthoDB" id="9786954at2"/>
<dbReference type="Pfam" id="PF00697">
    <property type="entry name" value="PRAI"/>
    <property type="match status" value="1"/>
</dbReference>
<accession>A0A1M5P146</accession>
<organism evidence="11 12">
    <name type="scientific">Asaccharospora irregularis DSM 2635</name>
    <dbReference type="NCBI Taxonomy" id="1121321"/>
    <lineage>
        <taxon>Bacteria</taxon>
        <taxon>Bacillati</taxon>
        <taxon>Bacillota</taxon>
        <taxon>Clostridia</taxon>
        <taxon>Peptostreptococcales</taxon>
        <taxon>Peptostreptococcaceae</taxon>
        <taxon>Asaccharospora</taxon>
    </lineage>
</organism>
<dbReference type="Gene3D" id="3.20.20.70">
    <property type="entry name" value="Aldolase class I"/>
    <property type="match status" value="1"/>
</dbReference>
<dbReference type="InterPro" id="IPR011060">
    <property type="entry name" value="RibuloseP-bd_barrel"/>
</dbReference>
<dbReference type="RefSeq" id="WP_073125806.1">
    <property type="nucleotide sequence ID" value="NZ_BAABCH010000099.1"/>
</dbReference>
<evidence type="ECO:0000256" key="7">
    <source>
        <dbReference type="ARBA" id="ARBA00023141"/>
    </source>
</evidence>
<evidence type="ECO:0000256" key="3">
    <source>
        <dbReference type="ARBA" id="ARBA00012572"/>
    </source>
</evidence>
<evidence type="ECO:0000256" key="5">
    <source>
        <dbReference type="ARBA" id="ARBA00022605"/>
    </source>
</evidence>
<keyword evidence="6 9" id="KW-0822">Tryptophan biosynthesis</keyword>
<dbReference type="GO" id="GO:0004640">
    <property type="term" value="F:phosphoribosylanthranilate isomerase activity"/>
    <property type="evidence" value="ECO:0007669"/>
    <property type="project" value="UniProtKB-UniRule"/>
</dbReference>
<dbReference type="SUPFAM" id="SSF51366">
    <property type="entry name" value="Ribulose-phoshate binding barrel"/>
    <property type="match status" value="1"/>
</dbReference>
<evidence type="ECO:0000256" key="9">
    <source>
        <dbReference type="HAMAP-Rule" id="MF_00135"/>
    </source>
</evidence>
<comment type="pathway">
    <text evidence="2 9">Amino-acid biosynthesis; L-tryptophan biosynthesis; L-tryptophan from chorismate: step 3/5.</text>
</comment>
<evidence type="ECO:0000256" key="8">
    <source>
        <dbReference type="ARBA" id="ARBA00023235"/>
    </source>
</evidence>
<keyword evidence="5 9" id="KW-0028">Amino-acid biosynthesis</keyword>
<evidence type="ECO:0000256" key="4">
    <source>
        <dbReference type="ARBA" id="ARBA00022272"/>
    </source>
</evidence>
<evidence type="ECO:0000256" key="1">
    <source>
        <dbReference type="ARBA" id="ARBA00001164"/>
    </source>
</evidence>
<dbReference type="HAMAP" id="MF_00135">
    <property type="entry name" value="PRAI"/>
    <property type="match status" value="1"/>
</dbReference>
<dbReference type="PANTHER" id="PTHR42894">
    <property type="entry name" value="N-(5'-PHOSPHORIBOSYL)ANTHRANILATE ISOMERASE"/>
    <property type="match status" value="1"/>
</dbReference>
<keyword evidence="7 9" id="KW-0057">Aromatic amino acid biosynthesis</keyword>
<dbReference type="InterPro" id="IPR001240">
    <property type="entry name" value="PRAI_dom"/>
</dbReference>
<dbReference type="GO" id="GO:0000162">
    <property type="term" value="P:L-tryptophan biosynthetic process"/>
    <property type="evidence" value="ECO:0007669"/>
    <property type="project" value="UniProtKB-UniRule"/>
</dbReference>
<evidence type="ECO:0000256" key="6">
    <source>
        <dbReference type="ARBA" id="ARBA00022822"/>
    </source>
</evidence>
<evidence type="ECO:0000259" key="10">
    <source>
        <dbReference type="Pfam" id="PF00697"/>
    </source>
</evidence>
<evidence type="ECO:0000313" key="11">
    <source>
        <dbReference type="EMBL" id="SHG95427.1"/>
    </source>
</evidence>
<dbReference type="CDD" id="cd00405">
    <property type="entry name" value="PRAI"/>
    <property type="match status" value="1"/>
</dbReference>
<evidence type="ECO:0000313" key="12">
    <source>
        <dbReference type="Proteomes" id="UP000243255"/>
    </source>
</evidence>
<comment type="catalytic activity">
    <reaction evidence="1 9">
        <text>N-(5-phospho-beta-D-ribosyl)anthranilate = 1-(2-carboxyphenylamino)-1-deoxy-D-ribulose 5-phosphate</text>
        <dbReference type="Rhea" id="RHEA:21540"/>
        <dbReference type="ChEBI" id="CHEBI:18277"/>
        <dbReference type="ChEBI" id="CHEBI:58613"/>
        <dbReference type="EC" id="5.3.1.24"/>
    </reaction>
</comment>
<dbReference type="InterPro" id="IPR044643">
    <property type="entry name" value="TrpF_fam"/>
</dbReference>
<proteinExistence type="inferred from homology"/>